<accession>A0ABD3NEX0</accession>
<protein>
    <recommendedName>
        <fullName evidence="3">EF-hand domain-containing protein</fullName>
    </recommendedName>
</protein>
<proteinExistence type="predicted"/>
<evidence type="ECO:0000313" key="4">
    <source>
        <dbReference type="EMBL" id="KAL3773362.1"/>
    </source>
</evidence>
<feature type="coiled-coil region" evidence="2">
    <location>
        <begin position="453"/>
        <end position="505"/>
    </location>
</feature>
<gene>
    <name evidence="4" type="ORF">ACHAW5_006452</name>
</gene>
<dbReference type="AlphaFoldDB" id="A0ABD3NEX0"/>
<keyword evidence="5" id="KW-1185">Reference proteome</keyword>
<keyword evidence="1" id="KW-0106">Calcium</keyword>
<sequence>MVLSSQMLRRLKLFRWNDDRKNEIRRLTKSVKRMMTVQKRKVQGVSEIKFTVGARETDAFREENESRRGRGESYFVRLKNDIGSREKVVVIWKKVSSYKDEFLTEIVLSSTQPNHEHYFLGDREGYSLYIHPEMGGVGASDPTLCLWFKKEANKSRFLADVRVSYTKEDHIDLLRMNFEMLPQCLSSFNLGYANIWILWSSSSIVRLTDTSHIERELKDYEAMLSKNPEDKILCRMVDKVKWRLREAQLAEEDHARDIPGDDLTYTKEFLALKPKELDKMMYIFRKSIDFDHDDRISVEDYCMFLRESLSISPFVRQIFELSAPANGKLSKHLASTNASIIDIGATLKATAVFCMLCTSDLMRFVFAWYDPKGYGVIDNKQFLDMLEQFHPRHRDDVVVKALKGIALPVDGTLPFDRFQSICVKFPHLLYPAFRIQEKMRQRFLGSRWWKRKLAMYSEVNKRVERERQKKEEESGYKERMQLQISEELKNENIEMEIKKRRKKKQR</sequence>
<name>A0ABD3NEX0_9STRA</name>
<evidence type="ECO:0000256" key="1">
    <source>
        <dbReference type="ARBA" id="ARBA00022837"/>
    </source>
</evidence>
<evidence type="ECO:0000313" key="5">
    <source>
        <dbReference type="Proteomes" id="UP001530315"/>
    </source>
</evidence>
<comment type="caution">
    <text evidence="4">The sequence shown here is derived from an EMBL/GenBank/DDBJ whole genome shotgun (WGS) entry which is preliminary data.</text>
</comment>
<organism evidence="4 5">
    <name type="scientific">Stephanodiscus triporus</name>
    <dbReference type="NCBI Taxonomy" id="2934178"/>
    <lineage>
        <taxon>Eukaryota</taxon>
        <taxon>Sar</taxon>
        <taxon>Stramenopiles</taxon>
        <taxon>Ochrophyta</taxon>
        <taxon>Bacillariophyta</taxon>
        <taxon>Coscinodiscophyceae</taxon>
        <taxon>Thalassiosirophycidae</taxon>
        <taxon>Stephanodiscales</taxon>
        <taxon>Stephanodiscaceae</taxon>
        <taxon>Stephanodiscus</taxon>
    </lineage>
</organism>
<evidence type="ECO:0000256" key="2">
    <source>
        <dbReference type="SAM" id="Coils"/>
    </source>
</evidence>
<dbReference type="SUPFAM" id="SSF47473">
    <property type="entry name" value="EF-hand"/>
    <property type="match status" value="1"/>
</dbReference>
<dbReference type="InterPro" id="IPR011992">
    <property type="entry name" value="EF-hand-dom_pair"/>
</dbReference>
<dbReference type="EMBL" id="JALLAZ020001536">
    <property type="protein sequence ID" value="KAL3773362.1"/>
    <property type="molecule type" value="Genomic_DNA"/>
</dbReference>
<evidence type="ECO:0000259" key="3">
    <source>
        <dbReference type="PROSITE" id="PS50222"/>
    </source>
</evidence>
<dbReference type="PROSITE" id="PS50222">
    <property type="entry name" value="EF_HAND_2"/>
    <property type="match status" value="1"/>
</dbReference>
<dbReference type="PROSITE" id="PS00018">
    <property type="entry name" value="EF_HAND_1"/>
    <property type="match status" value="1"/>
</dbReference>
<reference evidence="4 5" key="1">
    <citation type="submission" date="2024-10" db="EMBL/GenBank/DDBJ databases">
        <title>Updated reference genomes for cyclostephanoid diatoms.</title>
        <authorList>
            <person name="Roberts W.R."/>
            <person name="Alverson A.J."/>
        </authorList>
    </citation>
    <scope>NUCLEOTIDE SEQUENCE [LARGE SCALE GENOMIC DNA]</scope>
    <source>
        <strain evidence="4 5">AJA276-08</strain>
    </source>
</reference>
<feature type="domain" description="EF-hand" evidence="3">
    <location>
        <begin position="275"/>
        <end position="311"/>
    </location>
</feature>
<dbReference type="InterPro" id="IPR018247">
    <property type="entry name" value="EF_Hand_1_Ca_BS"/>
</dbReference>
<dbReference type="InterPro" id="IPR002048">
    <property type="entry name" value="EF_hand_dom"/>
</dbReference>
<dbReference type="Gene3D" id="1.10.238.10">
    <property type="entry name" value="EF-hand"/>
    <property type="match status" value="1"/>
</dbReference>
<keyword evidence="2" id="KW-0175">Coiled coil</keyword>
<dbReference type="Proteomes" id="UP001530315">
    <property type="component" value="Unassembled WGS sequence"/>
</dbReference>